<keyword evidence="1" id="KW-1133">Transmembrane helix</keyword>
<accession>R0LL86</accession>
<name>R0LL86_ANAPL</name>
<feature type="transmembrane region" description="Helical" evidence="1">
    <location>
        <begin position="61"/>
        <end position="80"/>
    </location>
</feature>
<keyword evidence="1" id="KW-0812">Transmembrane</keyword>
<evidence type="ECO:0000313" key="2">
    <source>
        <dbReference type="EMBL" id="EOB01198.1"/>
    </source>
</evidence>
<sequence>MASAGGIMPVKPGILFEATVQGFFQQVSVGSAEELMLWVKFTWYMKPINGLYDVKFGQEPFLVILLAFFLINSGYGKWLLGFEEKYLWASLELLLSMRLPLRQLLHSCAVGLQQC</sequence>
<reference evidence="3" key="1">
    <citation type="journal article" date="2013" name="Nat. Genet.">
        <title>The duck genome and transcriptome provide insight into an avian influenza virus reservoir species.</title>
        <authorList>
            <person name="Huang Y."/>
            <person name="Li Y."/>
            <person name="Burt D.W."/>
            <person name="Chen H."/>
            <person name="Zhang Y."/>
            <person name="Qian W."/>
            <person name="Kim H."/>
            <person name="Gan S."/>
            <person name="Zhao Y."/>
            <person name="Li J."/>
            <person name="Yi K."/>
            <person name="Feng H."/>
            <person name="Zhu P."/>
            <person name="Li B."/>
            <person name="Liu Q."/>
            <person name="Fairley S."/>
            <person name="Magor K.E."/>
            <person name="Du Z."/>
            <person name="Hu X."/>
            <person name="Goodman L."/>
            <person name="Tafer H."/>
            <person name="Vignal A."/>
            <person name="Lee T."/>
            <person name="Kim K.W."/>
            <person name="Sheng Z."/>
            <person name="An Y."/>
            <person name="Searle S."/>
            <person name="Herrero J."/>
            <person name="Groenen M.A."/>
            <person name="Crooijmans R.P."/>
            <person name="Faraut T."/>
            <person name="Cai Q."/>
            <person name="Webster R.G."/>
            <person name="Aldridge J.R."/>
            <person name="Warren W.C."/>
            <person name="Bartschat S."/>
            <person name="Kehr S."/>
            <person name="Marz M."/>
            <person name="Stadler P.F."/>
            <person name="Smith J."/>
            <person name="Kraus R.H."/>
            <person name="Zhao Y."/>
            <person name="Ren L."/>
            <person name="Fei J."/>
            <person name="Morisson M."/>
            <person name="Kaiser P."/>
            <person name="Griffin D.K."/>
            <person name="Rao M."/>
            <person name="Pitel F."/>
            <person name="Wang J."/>
            <person name="Li N."/>
        </authorList>
    </citation>
    <scope>NUCLEOTIDE SEQUENCE [LARGE SCALE GENOMIC DNA]</scope>
</reference>
<dbReference type="AlphaFoldDB" id="R0LL86"/>
<keyword evidence="3" id="KW-1185">Reference proteome</keyword>
<gene>
    <name evidence="2" type="ORF">Anapl_02339</name>
</gene>
<dbReference type="EMBL" id="KB743111">
    <property type="protein sequence ID" value="EOB01198.1"/>
    <property type="molecule type" value="Genomic_DNA"/>
</dbReference>
<evidence type="ECO:0000256" key="1">
    <source>
        <dbReference type="SAM" id="Phobius"/>
    </source>
</evidence>
<evidence type="ECO:0000313" key="3">
    <source>
        <dbReference type="Proteomes" id="UP000296049"/>
    </source>
</evidence>
<dbReference type="Proteomes" id="UP000296049">
    <property type="component" value="Unassembled WGS sequence"/>
</dbReference>
<proteinExistence type="predicted"/>
<organism evidence="2 3">
    <name type="scientific">Anas platyrhynchos</name>
    <name type="common">Mallard</name>
    <name type="synonym">Anas boschas</name>
    <dbReference type="NCBI Taxonomy" id="8839"/>
    <lineage>
        <taxon>Eukaryota</taxon>
        <taxon>Metazoa</taxon>
        <taxon>Chordata</taxon>
        <taxon>Craniata</taxon>
        <taxon>Vertebrata</taxon>
        <taxon>Euteleostomi</taxon>
        <taxon>Archelosauria</taxon>
        <taxon>Archosauria</taxon>
        <taxon>Dinosauria</taxon>
        <taxon>Saurischia</taxon>
        <taxon>Theropoda</taxon>
        <taxon>Coelurosauria</taxon>
        <taxon>Aves</taxon>
        <taxon>Neognathae</taxon>
        <taxon>Galloanserae</taxon>
        <taxon>Anseriformes</taxon>
        <taxon>Anatidae</taxon>
        <taxon>Anatinae</taxon>
        <taxon>Anas</taxon>
    </lineage>
</organism>
<keyword evidence="1" id="KW-0472">Membrane</keyword>
<protein>
    <submittedName>
        <fullName evidence="2">Uncharacterized protein</fullName>
    </submittedName>
</protein>